<evidence type="ECO:0000313" key="2">
    <source>
        <dbReference type="EMBL" id="MBT1703635.1"/>
    </source>
</evidence>
<comment type="caution">
    <text evidence="2">The sequence shown here is derived from an EMBL/GenBank/DDBJ whole genome shotgun (WGS) entry which is preliminary data.</text>
</comment>
<dbReference type="EMBL" id="JAHESD010000017">
    <property type="protein sequence ID" value="MBT1703635.1"/>
    <property type="molecule type" value="Genomic_DNA"/>
</dbReference>
<protein>
    <recommendedName>
        <fullName evidence="4">PE-PGRS family protein</fullName>
    </recommendedName>
</protein>
<reference evidence="2 3" key="1">
    <citation type="submission" date="2021-05" db="EMBL/GenBank/DDBJ databases">
        <title>A Polyphasic approach of four new species of the genus Ohtaekwangia: Ohtaekwangia histidinii sp. nov., Ohtaekwangia cretensis sp. nov., Ohtaekwangia indiensis sp. nov., Ohtaekwangia reichenbachii sp. nov. from diverse environment.</title>
        <authorList>
            <person name="Octaviana S."/>
        </authorList>
    </citation>
    <scope>NUCLEOTIDE SEQUENCE [LARGE SCALE GENOMIC DNA]</scope>
    <source>
        <strain evidence="2 3">PWU20</strain>
    </source>
</reference>
<evidence type="ECO:0000313" key="3">
    <source>
        <dbReference type="Proteomes" id="UP000772618"/>
    </source>
</evidence>
<evidence type="ECO:0008006" key="4">
    <source>
        <dbReference type="Google" id="ProtNLM"/>
    </source>
</evidence>
<evidence type="ECO:0000256" key="1">
    <source>
        <dbReference type="SAM" id="SignalP"/>
    </source>
</evidence>
<gene>
    <name evidence="2" type="ORF">KK060_10115</name>
</gene>
<keyword evidence="3" id="KW-1185">Reference proteome</keyword>
<dbReference type="RefSeq" id="WP_254153595.1">
    <property type="nucleotide sequence ID" value="NZ_JAHESD010000017.1"/>
</dbReference>
<name>A0ABS5VQA8_9BACT</name>
<feature type="chain" id="PRO_5046818129" description="PE-PGRS family protein" evidence="1">
    <location>
        <begin position="20"/>
        <end position="292"/>
    </location>
</feature>
<organism evidence="2 3">
    <name type="scientific">Chryseosolibacter indicus</name>
    <dbReference type="NCBI Taxonomy" id="2782351"/>
    <lineage>
        <taxon>Bacteria</taxon>
        <taxon>Pseudomonadati</taxon>
        <taxon>Bacteroidota</taxon>
        <taxon>Cytophagia</taxon>
        <taxon>Cytophagales</taxon>
        <taxon>Chryseotaleaceae</taxon>
        <taxon>Chryseosolibacter</taxon>
    </lineage>
</organism>
<feature type="signal peptide" evidence="1">
    <location>
        <begin position="1"/>
        <end position="19"/>
    </location>
</feature>
<dbReference type="Proteomes" id="UP000772618">
    <property type="component" value="Unassembled WGS sequence"/>
</dbReference>
<proteinExistence type="predicted"/>
<keyword evidence="1" id="KW-0732">Signal</keyword>
<dbReference type="PROSITE" id="PS51257">
    <property type="entry name" value="PROKAR_LIPOPROTEIN"/>
    <property type="match status" value="1"/>
</dbReference>
<sequence length="292" mass="32723">MIRTAILISLLFTYGCSNAPDQQTSNIFAPGEKLAEVKGKKLDELSGLAASVSNPGYLWTHNDSGNKPEVFLVDTKLNVKLTCTLEGIKNRDWEDITVGPGPDPSKSYVYVGDIGDNMARYEYKYVYRFEEPKVTEGSEEMVIKDFERITFSLEGKKKDTESLLINPQTKDLYVVSKREEPVVVYKVPYPYDTNDSLVASPVASISVTQVVAGDFSADGKEILLKNYQNVYYWKIEGGKTVDQTLNTAPKVLPYEEEPQGEAITFARDGSGFYTVSEKVSGEKSYLIFYKRK</sequence>
<dbReference type="SUPFAM" id="SSF75011">
    <property type="entry name" value="3-carboxy-cis,cis-mucoante lactonizing enzyme"/>
    <property type="match status" value="1"/>
</dbReference>
<accession>A0ABS5VQA8</accession>